<dbReference type="PROSITE" id="PS50231">
    <property type="entry name" value="RICIN_B_LECTIN"/>
    <property type="match status" value="1"/>
</dbReference>
<evidence type="ECO:0000313" key="3">
    <source>
        <dbReference type="EMBL" id="TDR47564.1"/>
    </source>
</evidence>
<dbReference type="InterPro" id="IPR035992">
    <property type="entry name" value="Ricin_B-like_lectins"/>
</dbReference>
<proteinExistence type="predicted"/>
<dbReference type="AlphaFoldDB" id="A0A4R6Z762"/>
<dbReference type="Gene3D" id="3.20.20.190">
    <property type="entry name" value="Phosphatidylinositol (PI) phosphodiesterase"/>
    <property type="match status" value="1"/>
</dbReference>
<organism evidence="3 4">
    <name type="scientific">Tahibacter aquaticus</name>
    <dbReference type="NCBI Taxonomy" id="520092"/>
    <lineage>
        <taxon>Bacteria</taxon>
        <taxon>Pseudomonadati</taxon>
        <taxon>Pseudomonadota</taxon>
        <taxon>Gammaproteobacteria</taxon>
        <taxon>Lysobacterales</taxon>
        <taxon>Rhodanobacteraceae</taxon>
        <taxon>Tahibacter</taxon>
    </lineage>
</organism>
<sequence length="502" mass="54108">MSLTLSCRTFNTLLVAAATLLCANAQARLPLVAEAAQAGDRLDQVYYAQPHNTYQHSSKLTNWLDAGYRTVELDVIDRGDWEKEAKGPYVSHGASPGNANCSAASDDRLGNCLDDVVGWLDRNTANVSVPILVFVDMKASWDPASAWKSDEVATLDDFVRKYLGNRLFTYRDLLATLGANPNRTGLKATGWPTLATLKGKIIVVFTGGHLGDVNARMNSARKILNGQNPAGPVSFLCPDVDSSDPDEISGAIDSIGATDSAFFFCANMKGGKHDQLVLNRSAEYRQLIHQWSTAGDFAKTPEAASDSASYPSSYIAVAHGASAIGWDVTQGLSDNSVFQPSWLSSIPLVARRRSLPGYFQLHTPTAGGGKCVDVKGASYKNGTALIQYTCNASAANQQFVYTAEGQLRPKGDNRYCADIDGGKGKQGAKLHIWGCDGGESERWAVTPDGRFANRHGDWRFCMDLLNADPADGAPLVLWPCNAADAAQKFDPQAVPEWNQTVF</sequence>
<comment type="caution">
    <text evidence="3">The sequence shown here is derived from an EMBL/GenBank/DDBJ whole genome shotgun (WGS) entry which is preliminary data.</text>
</comment>
<keyword evidence="4" id="KW-1185">Reference proteome</keyword>
<reference evidence="3 4" key="1">
    <citation type="submission" date="2019-03" db="EMBL/GenBank/DDBJ databases">
        <title>Genomic Encyclopedia of Type Strains, Phase IV (KMG-IV): sequencing the most valuable type-strain genomes for metagenomic binning, comparative biology and taxonomic classification.</title>
        <authorList>
            <person name="Goeker M."/>
        </authorList>
    </citation>
    <scope>NUCLEOTIDE SEQUENCE [LARGE SCALE GENOMIC DNA]</scope>
    <source>
        <strain evidence="3 4">DSM 21667</strain>
    </source>
</reference>
<feature type="domain" description="Ricin B lectin" evidence="2">
    <location>
        <begin position="357"/>
        <end position="492"/>
    </location>
</feature>
<dbReference type="SMART" id="SM00458">
    <property type="entry name" value="RICIN"/>
    <property type="match status" value="1"/>
</dbReference>
<keyword evidence="1" id="KW-0732">Signal</keyword>
<dbReference type="GO" id="GO:0006629">
    <property type="term" value="P:lipid metabolic process"/>
    <property type="evidence" value="ECO:0007669"/>
    <property type="project" value="InterPro"/>
</dbReference>
<keyword evidence="3" id="KW-0430">Lectin</keyword>
<dbReference type="RefSeq" id="WP_133817281.1">
    <property type="nucleotide sequence ID" value="NZ_SNZH01000002.1"/>
</dbReference>
<name>A0A4R6Z762_9GAMM</name>
<dbReference type="OrthoDB" id="195526at2"/>
<dbReference type="SUPFAM" id="SSF51695">
    <property type="entry name" value="PLC-like phosphodiesterases"/>
    <property type="match status" value="1"/>
</dbReference>
<dbReference type="Pfam" id="PF00652">
    <property type="entry name" value="Ricin_B_lectin"/>
    <property type="match status" value="1"/>
</dbReference>
<dbReference type="InterPro" id="IPR017946">
    <property type="entry name" value="PLC-like_Pdiesterase_TIM-brl"/>
</dbReference>
<feature type="signal peptide" evidence="1">
    <location>
        <begin position="1"/>
        <end position="27"/>
    </location>
</feature>
<dbReference type="InterPro" id="IPR000772">
    <property type="entry name" value="Ricin_B_lectin"/>
</dbReference>
<evidence type="ECO:0000259" key="2">
    <source>
        <dbReference type="SMART" id="SM00458"/>
    </source>
</evidence>
<feature type="chain" id="PRO_5020309884" evidence="1">
    <location>
        <begin position="28"/>
        <end position="502"/>
    </location>
</feature>
<evidence type="ECO:0000313" key="4">
    <source>
        <dbReference type="Proteomes" id="UP000295293"/>
    </source>
</evidence>
<accession>A0A4R6Z762</accession>
<dbReference type="Gene3D" id="2.80.10.50">
    <property type="match status" value="1"/>
</dbReference>
<gene>
    <name evidence="3" type="ORF">DFR29_102224</name>
</gene>
<dbReference type="GO" id="GO:0030246">
    <property type="term" value="F:carbohydrate binding"/>
    <property type="evidence" value="ECO:0007669"/>
    <property type="project" value="UniProtKB-KW"/>
</dbReference>
<dbReference type="Proteomes" id="UP000295293">
    <property type="component" value="Unassembled WGS sequence"/>
</dbReference>
<dbReference type="SUPFAM" id="SSF50370">
    <property type="entry name" value="Ricin B-like lectins"/>
    <property type="match status" value="1"/>
</dbReference>
<protein>
    <submittedName>
        <fullName evidence="3">Ricin-type beta-trefoil lectin protein</fullName>
    </submittedName>
</protein>
<dbReference type="GO" id="GO:0008081">
    <property type="term" value="F:phosphoric diester hydrolase activity"/>
    <property type="evidence" value="ECO:0007669"/>
    <property type="project" value="InterPro"/>
</dbReference>
<evidence type="ECO:0000256" key="1">
    <source>
        <dbReference type="SAM" id="SignalP"/>
    </source>
</evidence>
<dbReference type="EMBL" id="SNZH01000002">
    <property type="protein sequence ID" value="TDR47564.1"/>
    <property type="molecule type" value="Genomic_DNA"/>
</dbReference>
<dbReference type="PROSITE" id="PS50007">
    <property type="entry name" value="PIPLC_X_DOMAIN"/>
    <property type="match status" value="1"/>
</dbReference>